<sequence length="226" mass="24882">MHDPDRPQTSTAVDHTNDIANGLVSVDADADIYTEAEADAEAEAESELELVADPSHELPAALVQPTVPMSPESDSPRTASPMLLCCTRSDVLLLDPTLPTDAAVVDRIENAVSRTHIPSLIDIMLFDRITFVEWVPEMSVAIVGSFSGTVTVIELQSGAQNAQHRMKVLFRLPQRPTSRQLYGMSIFRHPVDNSKFRAVTLYMTYLDGKMLAYELYFTEDTAADIA</sequence>
<dbReference type="Proteomes" id="UP001149813">
    <property type="component" value="Unassembled WGS sequence"/>
</dbReference>
<evidence type="ECO:0000313" key="2">
    <source>
        <dbReference type="Proteomes" id="UP001149813"/>
    </source>
</evidence>
<comment type="caution">
    <text evidence="1">The sequence shown here is derived from an EMBL/GenBank/DDBJ whole genome shotgun (WGS) entry which is preliminary data.</text>
</comment>
<keyword evidence="2" id="KW-1185">Reference proteome</keyword>
<dbReference type="OrthoDB" id="5591786at2759"/>
<evidence type="ECO:0000313" key="1">
    <source>
        <dbReference type="EMBL" id="KAJ1722604.1"/>
    </source>
</evidence>
<organism evidence="1 2">
    <name type="scientific">Coemansia erecta</name>
    <dbReference type="NCBI Taxonomy" id="147472"/>
    <lineage>
        <taxon>Eukaryota</taxon>
        <taxon>Fungi</taxon>
        <taxon>Fungi incertae sedis</taxon>
        <taxon>Zoopagomycota</taxon>
        <taxon>Kickxellomycotina</taxon>
        <taxon>Kickxellomycetes</taxon>
        <taxon>Kickxellales</taxon>
        <taxon>Kickxellaceae</taxon>
        <taxon>Coemansia</taxon>
    </lineage>
</organism>
<name>A0A9W8CRA4_9FUNG</name>
<dbReference type="AlphaFoldDB" id="A0A9W8CRA4"/>
<accession>A0A9W8CRA4</accession>
<protein>
    <submittedName>
        <fullName evidence="1">Uncharacterized protein</fullName>
    </submittedName>
</protein>
<dbReference type="EMBL" id="JANBOJ010000103">
    <property type="protein sequence ID" value="KAJ1722604.1"/>
    <property type="molecule type" value="Genomic_DNA"/>
</dbReference>
<gene>
    <name evidence="1" type="ORF">LPJ53_002983</name>
</gene>
<proteinExistence type="predicted"/>
<reference evidence="1" key="1">
    <citation type="submission" date="2022-07" db="EMBL/GenBank/DDBJ databases">
        <title>Phylogenomic reconstructions and comparative analyses of Kickxellomycotina fungi.</title>
        <authorList>
            <person name="Reynolds N.K."/>
            <person name="Stajich J.E."/>
            <person name="Barry K."/>
            <person name="Grigoriev I.V."/>
            <person name="Crous P."/>
            <person name="Smith M.E."/>
        </authorList>
    </citation>
    <scope>NUCLEOTIDE SEQUENCE</scope>
    <source>
        <strain evidence="1">NBRC 32514</strain>
    </source>
</reference>